<keyword evidence="6" id="KW-0051">Antiviral defense</keyword>
<keyword evidence="11" id="KW-1185">Reference proteome</keyword>
<evidence type="ECO:0000256" key="6">
    <source>
        <dbReference type="ARBA" id="ARBA00023118"/>
    </source>
</evidence>
<comment type="caution">
    <text evidence="10">The sequence shown here is derived from an EMBL/GenBank/DDBJ whole genome shotgun (WGS) entry which is preliminary data.</text>
</comment>
<reference evidence="10 11" key="1">
    <citation type="submission" date="2015-06" db="EMBL/GenBank/DDBJ databases">
        <title>Draft genome sequence of Streptomyces leeuwenhoekii C58, which produces the novel lasso peptide, chaxapeptin.</title>
        <authorList>
            <person name="Yi Y."/>
            <person name="Hai D."/>
            <person name="Jaspars M."/>
            <person name="Sheng H."/>
            <person name="Rateb M.E."/>
            <person name="Bull A."/>
            <person name="Goodfellow M."/>
            <person name="Asenjo J.A."/>
            <person name="Ebel R."/>
        </authorList>
    </citation>
    <scope>NUCLEOTIDE SEQUENCE [LARGE SCALE GENOMIC DNA]</scope>
    <source>
        <strain evidence="10 11">C58</strain>
    </source>
</reference>
<evidence type="ECO:0000256" key="1">
    <source>
        <dbReference type="ARBA" id="ARBA00004236"/>
    </source>
</evidence>
<evidence type="ECO:0000256" key="7">
    <source>
        <dbReference type="ARBA" id="ARBA00023136"/>
    </source>
</evidence>
<keyword evidence="3 8" id="KW-0812">Transmembrane</keyword>
<feature type="domain" description="Pycsar effector protein" evidence="9">
    <location>
        <begin position="18"/>
        <end position="169"/>
    </location>
</feature>
<gene>
    <name evidence="10" type="ORF">ACH49_18790</name>
</gene>
<name>A0ABR5HW86_STRLW</name>
<keyword evidence="4" id="KW-0547">Nucleotide-binding</keyword>
<accession>A0ABR5HW86</accession>
<keyword evidence="7 8" id="KW-0472">Membrane</keyword>
<keyword evidence="2" id="KW-1003">Cell membrane</keyword>
<comment type="subcellular location">
    <subcellularLocation>
        <location evidence="1">Cell membrane</location>
    </subcellularLocation>
</comment>
<evidence type="ECO:0000259" key="9">
    <source>
        <dbReference type="Pfam" id="PF18967"/>
    </source>
</evidence>
<keyword evidence="5 8" id="KW-1133">Transmembrane helix</keyword>
<evidence type="ECO:0000313" key="10">
    <source>
        <dbReference type="EMBL" id="KMS77878.1"/>
    </source>
</evidence>
<organism evidence="10 11">
    <name type="scientific">Streptomyces leeuwenhoekii</name>
    <dbReference type="NCBI Taxonomy" id="1437453"/>
    <lineage>
        <taxon>Bacteria</taxon>
        <taxon>Bacillati</taxon>
        <taxon>Actinomycetota</taxon>
        <taxon>Actinomycetes</taxon>
        <taxon>Kitasatosporales</taxon>
        <taxon>Streptomycetaceae</taxon>
        <taxon>Streptomyces</taxon>
    </lineage>
</organism>
<evidence type="ECO:0000313" key="11">
    <source>
        <dbReference type="Proteomes" id="UP000037274"/>
    </source>
</evidence>
<evidence type="ECO:0000256" key="4">
    <source>
        <dbReference type="ARBA" id="ARBA00022741"/>
    </source>
</evidence>
<dbReference type="Proteomes" id="UP000037274">
    <property type="component" value="Unassembled WGS sequence"/>
</dbReference>
<dbReference type="EMBL" id="LFEH01000068">
    <property type="protein sequence ID" value="KMS77878.1"/>
    <property type="molecule type" value="Genomic_DNA"/>
</dbReference>
<feature type="transmembrane region" description="Helical" evidence="8">
    <location>
        <begin position="68"/>
        <end position="89"/>
    </location>
</feature>
<evidence type="ECO:0000256" key="2">
    <source>
        <dbReference type="ARBA" id="ARBA00022475"/>
    </source>
</evidence>
<sequence>MIPSGAASDDPAVQAGIRLLADLRGEITRADAKAAVLVAALGISAGVLAALLPRRCWSPARLPQPSALLWWTGAVSLGLALFALLLAVMPRYGRSHWARGRPLVYFGDVQRAARAGRLTEALVETGRDPVPGLLLALAETSGIAARKHLWIRIGLIAFGSAAVLLPGSLLIA</sequence>
<feature type="transmembrane region" description="Helical" evidence="8">
    <location>
        <begin position="149"/>
        <end position="171"/>
    </location>
</feature>
<evidence type="ECO:0000256" key="3">
    <source>
        <dbReference type="ARBA" id="ARBA00022692"/>
    </source>
</evidence>
<feature type="transmembrane region" description="Helical" evidence="8">
    <location>
        <begin position="34"/>
        <end position="53"/>
    </location>
</feature>
<evidence type="ECO:0000256" key="8">
    <source>
        <dbReference type="SAM" id="Phobius"/>
    </source>
</evidence>
<proteinExistence type="predicted"/>
<protein>
    <recommendedName>
        <fullName evidence="9">Pycsar effector protein domain-containing protein</fullName>
    </recommendedName>
</protein>
<evidence type="ECO:0000256" key="5">
    <source>
        <dbReference type="ARBA" id="ARBA00022989"/>
    </source>
</evidence>
<dbReference type="Pfam" id="PF18967">
    <property type="entry name" value="PycTM"/>
    <property type="match status" value="1"/>
</dbReference>
<dbReference type="InterPro" id="IPR043760">
    <property type="entry name" value="PycTM_dom"/>
</dbReference>